<comment type="subcellular location">
    <subcellularLocation>
        <location evidence="1">Membrane</location>
        <topology evidence="1">Multi-pass membrane protein</topology>
    </subcellularLocation>
</comment>
<gene>
    <name evidence="7" type="ORF">SteCoe_2789</name>
</gene>
<dbReference type="AlphaFoldDB" id="A0A1R2CYS6"/>
<feature type="transmembrane region" description="Helical" evidence="6">
    <location>
        <begin position="128"/>
        <end position="150"/>
    </location>
</feature>
<comment type="similarity">
    <text evidence="2 6">Belongs to the peroxisomal membrane protein PXMP2/4 family.</text>
</comment>
<comment type="caution">
    <text evidence="7">The sequence shown here is derived from an EMBL/GenBank/DDBJ whole genome shotgun (WGS) entry which is preliminary data.</text>
</comment>
<keyword evidence="3 6" id="KW-0812">Transmembrane</keyword>
<keyword evidence="8" id="KW-1185">Reference proteome</keyword>
<name>A0A1R2CYS6_9CILI</name>
<evidence type="ECO:0000256" key="1">
    <source>
        <dbReference type="ARBA" id="ARBA00004141"/>
    </source>
</evidence>
<evidence type="ECO:0000256" key="3">
    <source>
        <dbReference type="ARBA" id="ARBA00022692"/>
    </source>
</evidence>
<evidence type="ECO:0000313" key="8">
    <source>
        <dbReference type="Proteomes" id="UP000187209"/>
    </source>
</evidence>
<dbReference type="PANTHER" id="PTHR11266">
    <property type="entry name" value="PEROXISOMAL MEMBRANE PROTEIN 2, PXMP2 MPV17"/>
    <property type="match status" value="1"/>
</dbReference>
<organism evidence="7 8">
    <name type="scientific">Stentor coeruleus</name>
    <dbReference type="NCBI Taxonomy" id="5963"/>
    <lineage>
        <taxon>Eukaryota</taxon>
        <taxon>Sar</taxon>
        <taxon>Alveolata</taxon>
        <taxon>Ciliophora</taxon>
        <taxon>Postciliodesmatophora</taxon>
        <taxon>Heterotrichea</taxon>
        <taxon>Heterotrichida</taxon>
        <taxon>Stentoridae</taxon>
        <taxon>Stentor</taxon>
    </lineage>
</organism>
<proteinExistence type="inferred from homology"/>
<dbReference type="EMBL" id="MPUH01000031">
    <property type="protein sequence ID" value="OMJ94148.1"/>
    <property type="molecule type" value="Genomic_DNA"/>
</dbReference>
<reference evidence="7 8" key="1">
    <citation type="submission" date="2016-11" db="EMBL/GenBank/DDBJ databases">
        <title>The macronuclear genome of Stentor coeruleus: a giant cell with tiny introns.</title>
        <authorList>
            <person name="Slabodnick M."/>
            <person name="Ruby J.G."/>
            <person name="Reiff S.B."/>
            <person name="Swart E.C."/>
            <person name="Gosai S."/>
            <person name="Prabakaran S."/>
            <person name="Witkowska E."/>
            <person name="Larue G.E."/>
            <person name="Fisher S."/>
            <person name="Freeman R.M."/>
            <person name="Gunawardena J."/>
            <person name="Chu W."/>
            <person name="Stover N.A."/>
            <person name="Gregory B.D."/>
            <person name="Nowacki M."/>
            <person name="Derisi J."/>
            <person name="Roy S.W."/>
            <person name="Marshall W.F."/>
            <person name="Sood P."/>
        </authorList>
    </citation>
    <scope>NUCLEOTIDE SEQUENCE [LARGE SCALE GENOMIC DNA]</scope>
    <source>
        <strain evidence="7">WM001</strain>
    </source>
</reference>
<dbReference type="GO" id="GO:0005737">
    <property type="term" value="C:cytoplasm"/>
    <property type="evidence" value="ECO:0007669"/>
    <property type="project" value="TreeGrafter"/>
</dbReference>
<protein>
    <submittedName>
        <fullName evidence="7">Uncharacterized protein</fullName>
    </submittedName>
</protein>
<dbReference type="OrthoDB" id="430207at2759"/>
<keyword evidence="4 6" id="KW-1133">Transmembrane helix</keyword>
<evidence type="ECO:0000256" key="6">
    <source>
        <dbReference type="RuleBase" id="RU363053"/>
    </source>
</evidence>
<dbReference type="Proteomes" id="UP000187209">
    <property type="component" value="Unassembled WGS sequence"/>
</dbReference>
<feature type="transmembrane region" description="Helical" evidence="6">
    <location>
        <begin position="156"/>
        <end position="173"/>
    </location>
</feature>
<keyword evidence="5 6" id="KW-0472">Membrane</keyword>
<dbReference type="Pfam" id="PF04117">
    <property type="entry name" value="Mpv17_PMP22"/>
    <property type="match status" value="1"/>
</dbReference>
<evidence type="ECO:0000313" key="7">
    <source>
        <dbReference type="EMBL" id="OMJ94148.1"/>
    </source>
</evidence>
<dbReference type="InterPro" id="IPR007248">
    <property type="entry name" value="Mpv17_PMP22"/>
</dbReference>
<evidence type="ECO:0000256" key="5">
    <source>
        <dbReference type="ARBA" id="ARBA00023136"/>
    </source>
</evidence>
<dbReference type="GO" id="GO:0016020">
    <property type="term" value="C:membrane"/>
    <property type="evidence" value="ECO:0007669"/>
    <property type="project" value="UniProtKB-SubCell"/>
</dbReference>
<sequence>MATLRKLWAIYSGYLNLYPLRTQVASGCFIGLIGDYIAQHVVEQKPYNKKRGLVVGSYGGFEVGVEAKIWLPYLDRVFGSQMTKISALKKLACEQLIYVPSEMAFFMMWTNKLEHQPESFSDKFSRDYWLALGSSFSYWLPVSFLNFYLVPLQYRALYVSITTLIIDIFNSFASHNNLSESFKKYIDYFSK</sequence>
<evidence type="ECO:0000256" key="2">
    <source>
        <dbReference type="ARBA" id="ARBA00006824"/>
    </source>
</evidence>
<accession>A0A1R2CYS6</accession>
<evidence type="ECO:0000256" key="4">
    <source>
        <dbReference type="ARBA" id="ARBA00022989"/>
    </source>
</evidence>